<gene>
    <name evidence="5" type="primary">porA</name>
    <name evidence="5" type="ORF">H8S37_05720</name>
</gene>
<dbReference type="PANTHER" id="PTHR32154:SF0">
    <property type="entry name" value="PYRUVATE-FLAVODOXIN OXIDOREDUCTASE-RELATED"/>
    <property type="match status" value="1"/>
</dbReference>
<comment type="caution">
    <text evidence="5">The sequence shown here is derived from an EMBL/GenBank/DDBJ whole genome shotgun (WGS) entry which is preliminary data.</text>
</comment>
<keyword evidence="5" id="KW-0670">Pyruvate</keyword>
<dbReference type="AlphaFoldDB" id="A0A923RRJ1"/>
<dbReference type="EMBL" id="JACOPF010000001">
    <property type="protein sequence ID" value="MBC5688427.1"/>
    <property type="molecule type" value="Genomic_DNA"/>
</dbReference>
<dbReference type="PANTHER" id="PTHR32154">
    <property type="entry name" value="PYRUVATE-FLAVODOXIN OXIDOREDUCTASE-RELATED"/>
    <property type="match status" value="1"/>
</dbReference>
<feature type="domain" description="Pyruvate flavodoxin/ferredoxin oxidoreductase pyrimidine binding" evidence="3">
    <location>
        <begin position="16"/>
        <end position="240"/>
    </location>
</feature>
<feature type="domain" description="Pyruvate:ferredoxin oxidoreductase core" evidence="4">
    <location>
        <begin position="262"/>
        <end position="360"/>
    </location>
</feature>
<evidence type="ECO:0000313" key="5">
    <source>
        <dbReference type="EMBL" id="MBC5688427.1"/>
    </source>
</evidence>
<dbReference type="Pfam" id="PF17147">
    <property type="entry name" value="PFOR_II"/>
    <property type="match status" value="1"/>
</dbReference>
<dbReference type="SUPFAM" id="SSF52922">
    <property type="entry name" value="TK C-terminal domain-like"/>
    <property type="match status" value="1"/>
</dbReference>
<evidence type="ECO:0000259" key="4">
    <source>
        <dbReference type="Pfam" id="PF17147"/>
    </source>
</evidence>
<dbReference type="InterPro" id="IPR029061">
    <property type="entry name" value="THDP-binding"/>
</dbReference>
<evidence type="ECO:0000259" key="3">
    <source>
        <dbReference type="Pfam" id="PF01855"/>
    </source>
</evidence>
<dbReference type="InterPro" id="IPR009014">
    <property type="entry name" value="Transketo_C/PFOR_II"/>
</dbReference>
<dbReference type="Gene3D" id="3.40.50.920">
    <property type="match status" value="1"/>
</dbReference>
<dbReference type="CDD" id="cd07034">
    <property type="entry name" value="TPP_PYR_PFOR_IOR-alpha_like"/>
    <property type="match status" value="1"/>
</dbReference>
<dbReference type="FunFam" id="3.40.50.970:FF:000012">
    <property type="entry name" value="Pyruvate:ferredoxin (Flavodoxin) oxidoreductase"/>
    <property type="match status" value="1"/>
</dbReference>
<dbReference type="Proteomes" id="UP000652477">
    <property type="component" value="Unassembled WGS sequence"/>
</dbReference>
<protein>
    <submittedName>
        <fullName evidence="5">Pyruvate ferredoxin oxidoreductase</fullName>
    </submittedName>
</protein>
<dbReference type="GO" id="GO:0019752">
    <property type="term" value="P:carboxylic acid metabolic process"/>
    <property type="evidence" value="ECO:0007669"/>
    <property type="project" value="UniProtKB-ARBA"/>
</dbReference>
<evidence type="ECO:0000256" key="1">
    <source>
        <dbReference type="ARBA" id="ARBA00009032"/>
    </source>
</evidence>
<sequence>MMAIKMFDGNGAAVEAIRLARPGVIAAYPITPQSSIAEHLADEVAEGKINAEYIRVESEHSAMSMAVGAQLTGVRVATATASVGLALMHEVCGVAAGCRVPIVMPVVNRSLVAPWSLWCDHSDTMAERDTGWLQFYCSTVQEILDLQLCAYRISEHENVMTPSMVCFDGFYLSHSMQRVDTPSDEDAWDFVKPYVRKNMYLDTKDVMFINDLCPTVEHTEMKYQQKVGFDEAAKVAKEVFAEYEERFGRKLQAVETYCLEDAEVAVVTMGSMSGTGKYVVNQLREQGIKAGLLRICMFRPFPAEEIKEALKNIPIIGVVDRSSGLGAAQGPVCSEVKAALSGMDNKVFGYVGGIAGRDISDGSFRKIFGELLDIHAGKADAVTTWFDVRPDAMDMREVETNVNV</sequence>
<dbReference type="InterPro" id="IPR033412">
    <property type="entry name" value="PFOR_II"/>
</dbReference>
<organism evidence="5 6">
    <name type="scientific">Mediterraneibacter hominis</name>
    <dbReference type="NCBI Taxonomy" id="2763054"/>
    <lineage>
        <taxon>Bacteria</taxon>
        <taxon>Bacillati</taxon>
        <taxon>Bacillota</taxon>
        <taxon>Clostridia</taxon>
        <taxon>Lachnospirales</taxon>
        <taxon>Lachnospiraceae</taxon>
        <taxon>Mediterraneibacter</taxon>
    </lineage>
</organism>
<dbReference type="SUPFAM" id="SSF52518">
    <property type="entry name" value="Thiamin diphosphate-binding fold (THDP-binding)"/>
    <property type="match status" value="1"/>
</dbReference>
<dbReference type="GO" id="GO:0016903">
    <property type="term" value="F:oxidoreductase activity, acting on the aldehyde or oxo group of donors"/>
    <property type="evidence" value="ECO:0007669"/>
    <property type="project" value="UniProtKB-ARBA"/>
</dbReference>
<dbReference type="InterPro" id="IPR002880">
    <property type="entry name" value="Pyrv_Fd/Flavodoxin_OxRdtase_N"/>
</dbReference>
<dbReference type="Pfam" id="PF01855">
    <property type="entry name" value="POR_N"/>
    <property type="match status" value="1"/>
</dbReference>
<accession>A0A923RRJ1</accession>
<dbReference type="FunFam" id="3.40.50.920:FF:000010">
    <property type="entry name" value="Pyruvate ferredoxin oxidoreductase, alpha subunit"/>
    <property type="match status" value="1"/>
</dbReference>
<reference evidence="5" key="1">
    <citation type="submission" date="2020-08" db="EMBL/GenBank/DDBJ databases">
        <title>Genome public.</title>
        <authorList>
            <person name="Liu C."/>
            <person name="Sun Q."/>
        </authorList>
    </citation>
    <scope>NUCLEOTIDE SEQUENCE</scope>
    <source>
        <strain evidence="5">NSJ-55</strain>
    </source>
</reference>
<keyword evidence="2" id="KW-0560">Oxidoreductase</keyword>
<dbReference type="Gene3D" id="3.40.50.970">
    <property type="match status" value="1"/>
</dbReference>
<dbReference type="InterPro" id="IPR050722">
    <property type="entry name" value="Pyruvate:ferred/Flavod_OxRd"/>
</dbReference>
<evidence type="ECO:0000313" key="6">
    <source>
        <dbReference type="Proteomes" id="UP000652477"/>
    </source>
</evidence>
<evidence type="ECO:0000256" key="2">
    <source>
        <dbReference type="ARBA" id="ARBA00023002"/>
    </source>
</evidence>
<proteinExistence type="inferred from homology"/>
<keyword evidence="6" id="KW-1185">Reference proteome</keyword>
<dbReference type="GO" id="GO:0006979">
    <property type="term" value="P:response to oxidative stress"/>
    <property type="evidence" value="ECO:0007669"/>
    <property type="project" value="TreeGrafter"/>
</dbReference>
<name>A0A923RRJ1_9FIRM</name>
<comment type="similarity">
    <text evidence="1">Belongs to the pyruvate:ferredoxin/flavodoxin oxidoreductase family.</text>
</comment>